<dbReference type="InterPro" id="IPR011989">
    <property type="entry name" value="ARM-like"/>
</dbReference>
<evidence type="ECO:0000259" key="7">
    <source>
        <dbReference type="Pfam" id="PF00127"/>
    </source>
</evidence>
<evidence type="ECO:0000256" key="2">
    <source>
        <dbReference type="ARBA" id="ARBA00022723"/>
    </source>
</evidence>
<dbReference type="Gene3D" id="1.25.10.10">
    <property type="entry name" value="Leucine-rich Repeat Variant"/>
    <property type="match status" value="1"/>
</dbReference>
<dbReference type="NCBIfam" id="TIGR02604">
    <property type="entry name" value="Piru_Ver_Nterm"/>
    <property type="match status" value="1"/>
</dbReference>
<dbReference type="InterPro" id="IPR055557">
    <property type="entry name" value="DUF7133"/>
</dbReference>
<dbReference type="RefSeq" id="WP_169551264.1">
    <property type="nucleotide sequence ID" value="NZ_CP051677.1"/>
</dbReference>
<protein>
    <submittedName>
        <fullName evidence="11">Dehydrogenase</fullName>
    </submittedName>
</protein>
<dbReference type="GO" id="GO:0005507">
    <property type="term" value="F:copper ion binding"/>
    <property type="evidence" value="ECO:0007669"/>
    <property type="project" value="InterPro"/>
</dbReference>
<feature type="domain" description="CARDB" evidence="9">
    <location>
        <begin position="923"/>
        <end position="1046"/>
    </location>
</feature>
<organism evidence="11 12">
    <name type="scientific">Spirosoma rhododendri</name>
    <dbReference type="NCBI Taxonomy" id="2728024"/>
    <lineage>
        <taxon>Bacteria</taxon>
        <taxon>Pseudomonadati</taxon>
        <taxon>Bacteroidota</taxon>
        <taxon>Cytophagia</taxon>
        <taxon>Cytophagales</taxon>
        <taxon>Cytophagaceae</taxon>
        <taxon>Spirosoma</taxon>
    </lineage>
</organism>
<dbReference type="Gene3D" id="2.60.40.420">
    <property type="entry name" value="Cupredoxins - blue copper proteins"/>
    <property type="match status" value="1"/>
</dbReference>
<keyword evidence="3" id="KW-0249">Electron transport</keyword>
<reference evidence="11 12" key="1">
    <citation type="submission" date="2020-04" db="EMBL/GenBank/DDBJ databases">
        <title>Genome sequencing of novel species.</title>
        <authorList>
            <person name="Heo J."/>
            <person name="Kim S.-J."/>
            <person name="Kim J.-S."/>
            <person name="Hong S.-B."/>
            <person name="Kwon S.-W."/>
        </authorList>
    </citation>
    <scope>NUCLEOTIDE SEQUENCE [LARGE SCALE GENOMIC DNA]</scope>
    <source>
        <strain evidence="11 12">CJU-R4</strain>
    </source>
</reference>
<dbReference type="GO" id="GO:0009055">
    <property type="term" value="F:electron transfer activity"/>
    <property type="evidence" value="ECO:0007669"/>
    <property type="project" value="InterPro"/>
</dbReference>
<dbReference type="SUPFAM" id="SSF49503">
    <property type="entry name" value="Cupredoxins"/>
    <property type="match status" value="1"/>
</dbReference>
<dbReference type="PROSITE" id="PS00196">
    <property type="entry name" value="COPPER_BLUE"/>
    <property type="match status" value="1"/>
</dbReference>
<dbReference type="InterPro" id="IPR029062">
    <property type="entry name" value="Class_I_gatase-like"/>
</dbReference>
<keyword evidence="1" id="KW-0813">Transport</keyword>
<keyword evidence="2" id="KW-0479">Metal-binding</keyword>
<dbReference type="InterPro" id="IPR016024">
    <property type="entry name" value="ARM-type_fold"/>
</dbReference>
<dbReference type="EMBL" id="CP051677">
    <property type="protein sequence ID" value="QJD79298.1"/>
    <property type="molecule type" value="Genomic_DNA"/>
</dbReference>
<name>A0A7L5DRV8_9BACT</name>
<feature type="region of interest" description="Disordered" evidence="5">
    <location>
        <begin position="279"/>
        <end position="305"/>
    </location>
</feature>
<evidence type="ECO:0000259" key="10">
    <source>
        <dbReference type="Pfam" id="PF23500"/>
    </source>
</evidence>
<dbReference type="InterPro" id="IPR011041">
    <property type="entry name" value="Quinoprot_gluc/sorb_DH_b-prop"/>
</dbReference>
<evidence type="ECO:0000313" key="12">
    <source>
        <dbReference type="Proteomes" id="UP000501128"/>
    </source>
</evidence>
<feature type="chain" id="PRO_5029782052" evidence="6">
    <location>
        <begin position="23"/>
        <end position="1286"/>
    </location>
</feature>
<feature type="domain" description="ThuA-like" evidence="8">
    <location>
        <begin position="53"/>
        <end position="260"/>
    </location>
</feature>
<proteinExistence type="predicted"/>
<feature type="signal peptide" evidence="6">
    <location>
        <begin position="1"/>
        <end position="22"/>
    </location>
</feature>
<dbReference type="KEGG" id="srho:HH216_13415"/>
<keyword evidence="4" id="KW-0186">Copper</keyword>
<evidence type="ECO:0000256" key="3">
    <source>
        <dbReference type="ARBA" id="ARBA00022982"/>
    </source>
</evidence>
<dbReference type="Pfam" id="PF23500">
    <property type="entry name" value="DUF7133"/>
    <property type="match status" value="1"/>
</dbReference>
<dbReference type="Pfam" id="PF00127">
    <property type="entry name" value="Copper-bind"/>
    <property type="match status" value="1"/>
</dbReference>
<evidence type="ECO:0000256" key="4">
    <source>
        <dbReference type="ARBA" id="ARBA00023008"/>
    </source>
</evidence>
<dbReference type="Pfam" id="PF07705">
    <property type="entry name" value="CARDB"/>
    <property type="match status" value="1"/>
</dbReference>
<evidence type="ECO:0000259" key="8">
    <source>
        <dbReference type="Pfam" id="PF06283"/>
    </source>
</evidence>
<dbReference type="InterPro" id="IPR028871">
    <property type="entry name" value="BlueCu_1_BS"/>
</dbReference>
<sequence length="1286" mass="141325">MIINSTKLVLALAGLALLTQCARQTNSQKTTDRQGTSRVAANKPRRTEILFLGDNGHHRPIERVPEIMAALGNKGINFTYTDKLEDLNPENLNKYDGLLIYANWDSIPKPQEKAMLDYVAAGHGIIPVHCASYCFRNSPEYVDKVVGGQFWRHRMDTIQTRFTQPNSPIVAGLPSFKAYDETYLHSHLQPDNNVLAVRDVKADQAKDLADAGRPDAKEEPYTWTRTYGKGRMFYTAYGHDERTWLQPGFQQLLERGILWAVGDDVKKLHDDLKPQAFTYRAAPQLPNYENRPGPQMEQNPLSPEESMKHIQVPADFTLDLFAHEPNVMHPIAMTWDERGRLYALITKDYPNERKPEGGSDLIVICEDTDKDGKADKFTNFAEGLSIPTGMAFANGGLYVSQAPHMLFLQDTNGDDKADVKKVLFTGFGTFDTHAGPSNLHYGFDNWIWGSVGYAGFKGLVGDSKDSLQFGQGFFRFKPDGSKLEYMTSTSNNTWGLGFTETGDIFGSTANNSHGWYMAIPNQYFHGGTHLRENGSRSTDTHKDMKPITEKVRQVDVFGGFTAAAGHNFYTARAFPKNYWNKVAFVSEPTGHIVHQNVMQKQGTDFEDAETGAGSFNLMAGADEWFAPVFAETGPDGAVWVVDWYSYIIQHNPTPQGAKNGSGNAYETPLRDFTHGRIYRVGYSKAPAYTPMVLSKDRPAELVAALKNNNMFWRMTAQRLLVDRKNKDVVPQLTALVNDQSMDEIGNNPAAIHALWTLNGLGALDGSNPEALTAAMQALKHPVAYVRKAAIQVLPKTPETATALLNANLMADAEPLVAMNTLLKLSEVPQSPAVQQAILARLDKSTDVNDRWMPEAFASALAGQDGRLMKAYLKQVGMAAPKAAPAHDMSAHQHDVHGPNVGVAGPAAPASAPAKSVAVTSVDKPDLLIAAIRSTPQSPAVRERTQVVVEVTNAGGVDIPAGTPIPMSVRFEGPTNATDKSKIDFVSVAHTTGIKAGETVTISKGNNGPWSTDFAVNFDRPGDYTVTVMLDRENKIAEGNEQNNNKSYKLTYRAPQSMSAYVLERASRSYASVAPVDSVVALLRQSQQMGAEQGQAIVKGISEGWNPKKKVTIRPDDRTFLASLNSAASPDNQSRLQRLYEAWGLVGEQPTDPNVEIVRLKTVREAMRFDRKEFTVTAGKQVEIVLENPDAMQHNLVIGKPKSMDIIGNAADKLITAKDGAERNYVPSIPQVVAATALVNPDQTVRLKFTVPNTPGDYPFVCTFPGHWRLMNGVMRVVTAKTATVSK</sequence>
<dbReference type="InterPro" id="IPR013783">
    <property type="entry name" value="Ig-like_fold"/>
</dbReference>
<dbReference type="PANTHER" id="PTHR33546:SF1">
    <property type="entry name" value="LARGE, MULTIFUNCTIONAL SECRETED PROTEIN"/>
    <property type="match status" value="1"/>
</dbReference>
<evidence type="ECO:0000259" key="9">
    <source>
        <dbReference type="Pfam" id="PF07705"/>
    </source>
</evidence>
<dbReference type="InterPro" id="IPR013428">
    <property type="entry name" value="Membrane-bound_put_N"/>
</dbReference>
<gene>
    <name evidence="11" type="ORF">HH216_13415</name>
</gene>
<dbReference type="InterPro" id="IPR008972">
    <property type="entry name" value="Cupredoxin"/>
</dbReference>
<feature type="domain" description="Blue (type 1) copper" evidence="7">
    <location>
        <begin position="1160"/>
        <end position="1276"/>
    </location>
</feature>
<dbReference type="SUPFAM" id="SSF52317">
    <property type="entry name" value="Class I glutamine amidotransferase-like"/>
    <property type="match status" value="1"/>
</dbReference>
<accession>A0A7L5DRV8</accession>
<keyword evidence="6" id="KW-0732">Signal</keyword>
<feature type="domain" description="DUF7133" evidence="10">
    <location>
        <begin position="302"/>
        <end position="682"/>
    </location>
</feature>
<dbReference type="Gene3D" id="3.40.50.880">
    <property type="match status" value="1"/>
</dbReference>
<dbReference type="CDD" id="cd04233">
    <property type="entry name" value="Auracyanin"/>
    <property type="match status" value="1"/>
</dbReference>
<evidence type="ECO:0000313" key="11">
    <source>
        <dbReference type="EMBL" id="QJD79298.1"/>
    </source>
</evidence>
<dbReference type="Proteomes" id="UP000501128">
    <property type="component" value="Chromosome"/>
</dbReference>
<dbReference type="Gene3D" id="2.60.40.10">
    <property type="entry name" value="Immunoglobulins"/>
    <property type="match status" value="1"/>
</dbReference>
<dbReference type="Pfam" id="PF06283">
    <property type="entry name" value="ThuA"/>
    <property type="match status" value="1"/>
</dbReference>
<dbReference type="InterPro" id="IPR000923">
    <property type="entry name" value="BlueCu_1"/>
</dbReference>
<evidence type="ECO:0000256" key="6">
    <source>
        <dbReference type="SAM" id="SignalP"/>
    </source>
</evidence>
<dbReference type="SUPFAM" id="SSF50952">
    <property type="entry name" value="Soluble quinoprotein glucose dehydrogenase"/>
    <property type="match status" value="1"/>
</dbReference>
<evidence type="ECO:0000256" key="1">
    <source>
        <dbReference type="ARBA" id="ARBA00022448"/>
    </source>
</evidence>
<dbReference type="SUPFAM" id="SSF48371">
    <property type="entry name" value="ARM repeat"/>
    <property type="match status" value="1"/>
</dbReference>
<evidence type="ECO:0000256" key="5">
    <source>
        <dbReference type="SAM" id="MobiDB-lite"/>
    </source>
</evidence>
<dbReference type="InterPro" id="IPR029010">
    <property type="entry name" value="ThuA-like"/>
</dbReference>
<dbReference type="PANTHER" id="PTHR33546">
    <property type="entry name" value="LARGE, MULTIFUNCTIONAL SECRETED PROTEIN-RELATED"/>
    <property type="match status" value="1"/>
</dbReference>
<dbReference type="InterPro" id="IPR011635">
    <property type="entry name" value="CARDB"/>
</dbReference>
<keyword evidence="12" id="KW-1185">Reference proteome</keyword>